<dbReference type="OrthoDB" id="8546684at2"/>
<dbReference type="InterPro" id="IPR006311">
    <property type="entry name" value="TAT_signal"/>
</dbReference>
<feature type="compositionally biased region" description="Basic and acidic residues" evidence="1">
    <location>
        <begin position="1"/>
        <end position="17"/>
    </location>
</feature>
<gene>
    <name evidence="2" type="ORF">NMYAN_20027</name>
    <name evidence="3" type="ORF">SAMN05421880_11437</name>
</gene>
<organism evidence="3 4">
    <name type="scientific">Nitrosomonas nitrosa</name>
    <dbReference type="NCBI Taxonomy" id="52442"/>
    <lineage>
        <taxon>Bacteria</taxon>
        <taxon>Pseudomonadati</taxon>
        <taxon>Pseudomonadota</taxon>
        <taxon>Betaproteobacteria</taxon>
        <taxon>Nitrosomonadales</taxon>
        <taxon>Nitrosomonadaceae</taxon>
        <taxon>Nitrosomonas</taxon>
    </lineage>
</organism>
<reference evidence="3 4" key="1">
    <citation type="submission" date="2016-10" db="EMBL/GenBank/DDBJ databases">
        <authorList>
            <person name="de Groot N.N."/>
        </authorList>
    </citation>
    <scope>NUCLEOTIDE SEQUENCE [LARGE SCALE GENOMIC DNA]</scope>
    <source>
        <strain evidence="3 4">Nm146</strain>
    </source>
</reference>
<reference evidence="2" key="2">
    <citation type="submission" date="2021-02" db="EMBL/GenBank/DDBJ databases">
        <authorList>
            <person name="Han P."/>
        </authorList>
    </citation>
    <scope>NUCLEOTIDE SEQUENCE</scope>
    <source>
        <strain evidence="2">Nitrosomonas nitrosa 18-3D</strain>
    </source>
</reference>
<name>A0A1I4Q9M5_9PROT</name>
<dbReference type="Proteomes" id="UP000601736">
    <property type="component" value="Unassembled WGS sequence"/>
</dbReference>
<feature type="region of interest" description="Disordered" evidence="1">
    <location>
        <begin position="1"/>
        <end position="22"/>
    </location>
</feature>
<evidence type="ECO:0000256" key="1">
    <source>
        <dbReference type="SAM" id="MobiDB-lite"/>
    </source>
</evidence>
<dbReference type="PROSITE" id="PS51318">
    <property type="entry name" value="TAT"/>
    <property type="match status" value="1"/>
</dbReference>
<protein>
    <submittedName>
        <fullName evidence="3">Uncharacterized protein</fullName>
    </submittedName>
</protein>
<sequence>MSEDKVKKQTDLGRDSPDNTLQQSRRRLLKNSVAIPVIMTLSSGAAHAVTSNLVSPSETDIFMVDEQVACFDIEEAVVIDDLHTKYDLGESNSITYTLEEDVMACSNRQDMYGPGIVISSAAYSSLSGRPNVQIMQRML</sequence>
<dbReference type="Proteomes" id="UP000199561">
    <property type="component" value="Unassembled WGS sequence"/>
</dbReference>
<dbReference type="RefSeq" id="WP_090668866.1">
    <property type="nucleotide sequence ID" value="NZ_CAJNAP010000012.1"/>
</dbReference>
<dbReference type="EMBL" id="FOUF01000014">
    <property type="protein sequence ID" value="SFM36802.1"/>
    <property type="molecule type" value="Genomic_DNA"/>
</dbReference>
<evidence type="ECO:0000313" key="3">
    <source>
        <dbReference type="EMBL" id="SFM36802.1"/>
    </source>
</evidence>
<evidence type="ECO:0000313" key="2">
    <source>
        <dbReference type="EMBL" id="CAE6501051.1"/>
    </source>
</evidence>
<accession>A0A1I4Q9M5</accession>
<evidence type="ECO:0000313" key="4">
    <source>
        <dbReference type="Proteomes" id="UP000199561"/>
    </source>
</evidence>
<dbReference type="STRING" id="52442.SAMN05421880_11437"/>
<keyword evidence="4" id="KW-1185">Reference proteome</keyword>
<proteinExistence type="predicted"/>
<dbReference type="EMBL" id="CAJNAP010000012">
    <property type="protein sequence ID" value="CAE6501051.1"/>
    <property type="molecule type" value="Genomic_DNA"/>
</dbReference>
<dbReference type="AlphaFoldDB" id="A0A1I4Q9M5"/>